<dbReference type="InterPro" id="IPR011659">
    <property type="entry name" value="WD40"/>
</dbReference>
<dbReference type="AlphaFoldDB" id="A0A9D5JVP1"/>
<gene>
    <name evidence="2" type="ORF">GF339_11075</name>
</gene>
<evidence type="ECO:0000313" key="2">
    <source>
        <dbReference type="EMBL" id="MBD3325118.1"/>
    </source>
</evidence>
<name>A0A9D5JVP1_9BACT</name>
<organism evidence="2 3">
    <name type="scientific">candidate division KSB3 bacterium</name>
    <dbReference type="NCBI Taxonomy" id="2044937"/>
    <lineage>
        <taxon>Bacteria</taxon>
        <taxon>candidate division KSB3</taxon>
    </lineage>
</organism>
<comment type="similarity">
    <text evidence="1">Belongs to the TolB family.</text>
</comment>
<comment type="caution">
    <text evidence="2">The sequence shown here is derived from an EMBL/GenBank/DDBJ whole genome shotgun (WGS) entry which is preliminary data.</text>
</comment>
<accession>A0A9D5JVP1</accession>
<evidence type="ECO:0000313" key="3">
    <source>
        <dbReference type="Proteomes" id="UP000649604"/>
    </source>
</evidence>
<evidence type="ECO:0000256" key="1">
    <source>
        <dbReference type="ARBA" id="ARBA00009820"/>
    </source>
</evidence>
<dbReference type="SUPFAM" id="SSF69304">
    <property type="entry name" value="Tricorn protease N-terminal domain"/>
    <property type="match status" value="1"/>
</dbReference>
<protein>
    <recommendedName>
        <fullName evidence="4">DUF5050 domain-containing protein</fullName>
    </recommendedName>
</protein>
<dbReference type="PANTHER" id="PTHR36842:SF1">
    <property type="entry name" value="PROTEIN TOLB"/>
    <property type="match status" value="1"/>
</dbReference>
<reference evidence="2" key="1">
    <citation type="submission" date="2019-11" db="EMBL/GenBank/DDBJ databases">
        <title>Microbial mats filling the niche in hypersaline microbial mats.</title>
        <authorList>
            <person name="Wong H.L."/>
            <person name="Macleod F.I."/>
            <person name="White R.A. III"/>
            <person name="Burns B.P."/>
        </authorList>
    </citation>
    <scope>NUCLEOTIDE SEQUENCE</scope>
    <source>
        <strain evidence="2">Rbin_158</strain>
    </source>
</reference>
<dbReference type="Proteomes" id="UP000649604">
    <property type="component" value="Unassembled WGS sequence"/>
</dbReference>
<dbReference type="EMBL" id="WJJP01000358">
    <property type="protein sequence ID" value="MBD3325118.1"/>
    <property type="molecule type" value="Genomic_DNA"/>
</dbReference>
<dbReference type="Gene3D" id="2.120.10.30">
    <property type="entry name" value="TolB, C-terminal domain"/>
    <property type="match status" value="2"/>
</dbReference>
<dbReference type="InterPro" id="IPR011042">
    <property type="entry name" value="6-blade_b-propeller_TolB-like"/>
</dbReference>
<dbReference type="PANTHER" id="PTHR36842">
    <property type="entry name" value="PROTEIN TOLB HOMOLOG"/>
    <property type="match status" value="1"/>
</dbReference>
<proteinExistence type="inferred from homology"/>
<dbReference type="Pfam" id="PF07676">
    <property type="entry name" value="PD40"/>
    <property type="match status" value="4"/>
</dbReference>
<evidence type="ECO:0008006" key="4">
    <source>
        <dbReference type="Google" id="ProtNLM"/>
    </source>
</evidence>
<sequence length="305" mass="34097">MRNGVVSWAKCRGIISLVSLVFTLICVSGTAMLPETFAADQSATTPQLQGKIVFQSDRDGDWEIFAMNADQTNLVQLTHNRLADEYPVWSPDGTQIAFKSARDGNYELYVMQADGTAQRQVTNHPAQDEDPAWSPDGRTLLFHSDRSGTQQLYTINLDGSRLQQLTETAGRNALAVWNPQEERIAFTGKRAHLGWGIYVMQVDGTEMHRLTGNIGACRPDWSPDGRQIAYVSEQDSQKTDIWIMNPDGSEKRKLTRDEANYDYYPAWSPDGTSLVYAKTSDKTQGNWELYAIAADGTGQVRFTID</sequence>
<feature type="non-terminal residue" evidence="2">
    <location>
        <position position="305"/>
    </location>
</feature>